<dbReference type="InterPro" id="IPR036291">
    <property type="entry name" value="NAD(P)-bd_dom_sf"/>
</dbReference>
<proteinExistence type="predicted"/>
<name>A0A7K1XXE7_9SPHI</name>
<accession>A0A7K1XXE7</accession>
<gene>
    <name evidence="1" type="ORF">GS398_10225</name>
</gene>
<dbReference type="AlphaFoldDB" id="A0A7K1XXE7"/>
<comment type="caution">
    <text evidence="1">The sequence shown here is derived from an EMBL/GenBank/DDBJ whole genome shotgun (WGS) entry which is preliminary data.</text>
</comment>
<dbReference type="PANTHER" id="PTHR48079:SF6">
    <property type="entry name" value="NAD(P)-BINDING DOMAIN-CONTAINING PROTEIN-RELATED"/>
    <property type="match status" value="1"/>
</dbReference>
<reference evidence="1 2" key="1">
    <citation type="submission" date="2019-11" db="EMBL/GenBank/DDBJ databases">
        <title>Pedobacter sp. HMF7056 Genome sequencing and assembly.</title>
        <authorList>
            <person name="Kang H."/>
            <person name="Kim H."/>
            <person name="Joh K."/>
        </authorList>
    </citation>
    <scope>NUCLEOTIDE SEQUENCE [LARGE SCALE GENOMIC DNA]</scope>
    <source>
        <strain evidence="1 2">HMF7056</strain>
    </source>
</reference>
<dbReference type="InterPro" id="IPR051783">
    <property type="entry name" value="NAD(P)-dependent_oxidoreduct"/>
</dbReference>
<dbReference type="CDD" id="cd05266">
    <property type="entry name" value="SDR_a4"/>
    <property type="match status" value="1"/>
</dbReference>
<sequence length="264" mass="28814">MFKTISILGCGWYGLPLAESLVGDGFTVKGSTTSADKLDLLGGKRIQPFLIELGKKPGQTDPGFFTCDVLIVTLPPKRGRDGAEDYLTRLEYLKKAAIRYKVPRLIFTSSTGVYGDHNSIVDEDTPPQPDSDSGKLLLNAENLLRSCPEFKTTVIRFGGLIGPGRDPGRFFAGKKQIANGKAPVNLVQLYDCIGITKAILVHDAFGDIFNACSADHPEKKDFYERAANISGLPVPEFIDELILWKLVLSKKAESVLGYKFDGLA</sequence>
<dbReference type="EMBL" id="WVHS01000002">
    <property type="protein sequence ID" value="MXV15681.1"/>
    <property type="molecule type" value="Genomic_DNA"/>
</dbReference>
<dbReference type="Proteomes" id="UP000451233">
    <property type="component" value="Unassembled WGS sequence"/>
</dbReference>
<evidence type="ECO:0000313" key="2">
    <source>
        <dbReference type="Proteomes" id="UP000451233"/>
    </source>
</evidence>
<dbReference type="GO" id="GO:0004029">
    <property type="term" value="F:aldehyde dehydrogenase (NAD+) activity"/>
    <property type="evidence" value="ECO:0007669"/>
    <property type="project" value="TreeGrafter"/>
</dbReference>
<keyword evidence="2" id="KW-1185">Reference proteome</keyword>
<dbReference type="Gene3D" id="3.40.50.720">
    <property type="entry name" value="NAD(P)-binding Rossmann-like Domain"/>
    <property type="match status" value="1"/>
</dbReference>
<dbReference type="GO" id="GO:0005737">
    <property type="term" value="C:cytoplasm"/>
    <property type="evidence" value="ECO:0007669"/>
    <property type="project" value="TreeGrafter"/>
</dbReference>
<organism evidence="1 2">
    <name type="scientific">Hufsiella ginkgonis</name>
    <dbReference type="NCBI Taxonomy" id="2695274"/>
    <lineage>
        <taxon>Bacteria</taxon>
        <taxon>Pseudomonadati</taxon>
        <taxon>Bacteroidota</taxon>
        <taxon>Sphingobacteriia</taxon>
        <taxon>Sphingobacteriales</taxon>
        <taxon>Sphingobacteriaceae</taxon>
        <taxon>Hufsiella</taxon>
    </lineage>
</organism>
<dbReference type="SUPFAM" id="SSF51735">
    <property type="entry name" value="NAD(P)-binding Rossmann-fold domains"/>
    <property type="match status" value="1"/>
</dbReference>
<evidence type="ECO:0000313" key="1">
    <source>
        <dbReference type="EMBL" id="MXV15681.1"/>
    </source>
</evidence>
<protein>
    <submittedName>
        <fullName evidence="1">SDR family NAD(P)-dependent oxidoreductase</fullName>
    </submittedName>
</protein>
<dbReference type="RefSeq" id="WP_160906659.1">
    <property type="nucleotide sequence ID" value="NZ_WVHS01000002.1"/>
</dbReference>
<dbReference type="PANTHER" id="PTHR48079">
    <property type="entry name" value="PROTEIN YEEZ"/>
    <property type="match status" value="1"/>
</dbReference>